<dbReference type="GO" id="GO:0044010">
    <property type="term" value="P:single-species biofilm formation"/>
    <property type="evidence" value="ECO:0007669"/>
    <property type="project" value="TreeGrafter"/>
</dbReference>
<reference evidence="2" key="1">
    <citation type="submission" date="2024-07" db="EMBL/GenBank/DDBJ databases">
        <authorList>
            <person name="Kim Y.J."/>
            <person name="Jeong J.Y."/>
        </authorList>
    </citation>
    <scope>NUCLEOTIDE SEQUENCE</scope>
    <source>
        <strain evidence="2">GIHE-MW2</strain>
    </source>
</reference>
<name>A0AAU8JKP0_9CYAN</name>
<evidence type="ECO:0000313" key="2">
    <source>
        <dbReference type="EMBL" id="XCM39326.1"/>
    </source>
</evidence>
<gene>
    <name evidence="2" type="ORF">ABWT76_002239</name>
</gene>
<proteinExistence type="predicted"/>
<dbReference type="SUPFAM" id="SSF53448">
    <property type="entry name" value="Nucleotide-diphospho-sugar transferases"/>
    <property type="match status" value="3"/>
</dbReference>
<dbReference type="CDD" id="cd04184">
    <property type="entry name" value="GT2_RfbC_Mx_like"/>
    <property type="match status" value="2"/>
</dbReference>
<dbReference type="EMBL" id="CP159837">
    <property type="protein sequence ID" value="XCM39326.1"/>
    <property type="molecule type" value="Genomic_DNA"/>
</dbReference>
<feature type="domain" description="Glycosyltransferase 2-like" evidence="1">
    <location>
        <begin position="645"/>
        <end position="822"/>
    </location>
</feature>
<dbReference type="Pfam" id="PF00535">
    <property type="entry name" value="Glycos_transf_2"/>
    <property type="match status" value="3"/>
</dbReference>
<dbReference type="InterPro" id="IPR001173">
    <property type="entry name" value="Glyco_trans_2-like"/>
</dbReference>
<accession>A0AAU8JKP0</accession>
<sequence>MSKTIENVKNQWGRFKAFSKLLSEILQAQGTRPALALVFQRISEKLDRRPPEILAETPDIIDLFNEYYQQWRAWHCPRKSDLEMMAATVPVIKHKPLITVVMSTFNNPEYYLRSALESVKNQLYPEWELCIADDASTATNVKEILAAYAASDPRIKVVLRPIQENICAAANSALEIATGEFVTFLESDAQLTPDALYQIAIAVNQHPQIDVLYSDEDKIDEDDNLREPCFKPDWSGNRSFLFWMYGRHFCIYRRSLIEKIGGFRRGFEGSQDYDLLLRIAAQTDQILHLPQILYHRRINLASQPPKTPVPAYIYEGTKNALAQAVQSMGNRALLTPDLLVTVGYYQIDNQEYGHEKYQAWLMKYGARPSDLQQMKETVEALTLTPTISVIMPVYNPPETFLKEAIESVINQVYPYWELCIADDCSTQGYIKPILEHYAAKDARIKVVFRQENGHISAASNSAIAIATGEFIALLDHDDLLTPDALYQVVLTINQHPDADMIYSDEGKIDENNQLKGPYFKPEWSPDSFLSRMYTCHLGVYRRSLIEKIGGFRVGYEGSQDYDLVLRFTEQTDKIYHIPKILYHWRIHLASAASSAEAKPYAYEAAKKALTDAIHRRGEPGIVTDVPIYLGHYIIRYQITDYKLVSIIIPTRNMGETLDQCLTSIFTQNTYPNYEVIVIDNGSTEEKLAEVIAQWQEKEPTRFKCYPLDIPFNFSAINNYAVKQAQGDYLLFLNNDTEVITPDWIEAMVEQAQRSSIGAVGGLLLYPDDTIQHAGIILGLGGIGSHSHKHFPRTTPGSFGHVISIGNVSAVTGACLMCRRELFEMVGGFDEELSVAYNDVDLCLKMVAKGYRNVYLPHAVLYHHESKSRGYEDTPEKQARWQKEAQLLYSRWQKFIDNDPCYSPHLTRDREDYTIRE</sequence>
<feature type="domain" description="Glycosyltransferase 2-like" evidence="1">
    <location>
        <begin position="99"/>
        <end position="260"/>
    </location>
</feature>
<dbReference type="RefSeq" id="WP_354636118.1">
    <property type="nucleotide sequence ID" value="NZ_CP159837.1"/>
</dbReference>
<dbReference type="PANTHER" id="PTHR43685:SF2">
    <property type="entry name" value="GLYCOSYLTRANSFERASE 2-LIKE DOMAIN-CONTAINING PROTEIN"/>
    <property type="match status" value="1"/>
</dbReference>
<feature type="domain" description="Glycosyltransferase 2-like" evidence="1">
    <location>
        <begin position="388"/>
        <end position="549"/>
    </location>
</feature>
<evidence type="ECO:0000259" key="1">
    <source>
        <dbReference type="Pfam" id="PF00535"/>
    </source>
</evidence>
<dbReference type="Gene3D" id="3.90.550.10">
    <property type="entry name" value="Spore Coat Polysaccharide Biosynthesis Protein SpsA, Chain A"/>
    <property type="match status" value="3"/>
</dbReference>
<dbReference type="InterPro" id="IPR029044">
    <property type="entry name" value="Nucleotide-diphossugar_trans"/>
</dbReference>
<dbReference type="CDD" id="cd04186">
    <property type="entry name" value="GT_2_like_c"/>
    <property type="match status" value="1"/>
</dbReference>
<dbReference type="PANTHER" id="PTHR43685">
    <property type="entry name" value="GLYCOSYLTRANSFERASE"/>
    <property type="match status" value="1"/>
</dbReference>
<dbReference type="AlphaFoldDB" id="A0AAU8JKP0"/>
<protein>
    <submittedName>
        <fullName evidence="2">Glycosyltransferase family 2 protein</fullName>
    </submittedName>
</protein>
<dbReference type="InterPro" id="IPR050834">
    <property type="entry name" value="Glycosyltransf_2"/>
</dbReference>
<organism evidence="2">
    <name type="scientific">Planktothricoides raciborskii GIHE-MW2</name>
    <dbReference type="NCBI Taxonomy" id="2792601"/>
    <lineage>
        <taxon>Bacteria</taxon>
        <taxon>Bacillati</taxon>
        <taxon>Cyanobacteriota</taxon>
        <taxon>Cyanophyceae</taxon>
        <taxon>Oscillatoriophycideae</taxon>
        <taxon>Oscillatoriales</taxon>
        <taxon>Oscillatoriaceae</taxon>
        <taxon>Planktothricoides</taxon>
    </lineage>
</organism>